<dbReference type="EMBL" id="FLQX01000129">
    <property type="protein sequence ID" value="SBT07981.1"/>
    <property type="molecule type" value="Genomic_DNA"/>
</dbReference>
<dbReference type="STRING" id="1860102.ACCAA_510030"/>
<evidence type="ECO:0000313" key="1">
    <source>
        <dbReference type="EMBL" id="SBT07981.1"/>
    </source>
</evidence>
<sequence length="62" mass="7369">MRKPFDSGAYRWYSEQRSVFYILTLEHSNWARSFTSETWAITLTRATSKKCSPRTAQLPPRR</sequence>
<organism evidence="1 2">
    <name type="scientific">Candidatus Accumulibacter aalborgensis</name>
    <dbReference type="NCBI Taxonomy" id="1860102"/>
    <lineage>
        <taxon>Bacteria</taxon>
        <taxon>Pseudomonadati</taxon>
        <taxon>Pseudomonadota</taxon>
        <taxon>Betaproteobacteria</taxon>
        <taxon>Candidatus Accumulibacter</taxon>
    </lineage>
</organism>
<name>A0A1A8XTB9_9PROT</name>
<dbReference type="Proteomes" id="UP000199169">
    <property type="component" value="Unassembled WGS sequence"/>
</dbReference>
<reference evidence="1 2" key="1">
    <citation type="submission" date="2016-06" db="EMBL/GenBank/DDBJ databases">
        <authorList>
            <person name="Kjaerup R.B."/>
            <person name="Dalgaard T.S."/>
            <person name="Juul-Madsen H.R."/>
        </authorList>
    </citation>
    <scope>NUCLEOTIDE SEQUENCE [LARGE SCALE GENOMIC DNA]</scope>
    <source>
        <strain evidence="1">3</strain>
    </source>
</reference>
<dbReference type="AlphaFoldDB" id="A0A1A8XTB9"/>
<proteinExistence type="predicted"/>
<gene>
    <name evidence="1" type="ORF">ACCAA_510030</name>
</gene>
<accession>A0A1A8XTB9</accession>
<evidence type="ECO:0000313" key="2">
    <source>
        <dbReference type="Proteomes" id="UP000199169"/>
    </source>
</evidence>
<protein>
    <submittedName>
        <fullName evidence="1">Uncharacterized protein</fullName>
    </submittedName>
</protein>
<keyword evidence="2" id="KW-1185">Reference proteome</keyword>